<organism evidence="2">
    <name type="scientific">Puccinia triticina (isolate 1-1 / race 1 (BBBD))</name>
    <name type="common">Brown leaf rust fungus</name>
    <dbReference type="NCBI Taxonomy" id="630390"/>
    <lineage>
        <taxon>Eukaryota</taxon>
        <taxon>Fungi</taxon>
        <taxon>Dikarya</taxon>
        <taxon>Basidiomycota</taxon>
        <taxon>Pucciniomycotina</taxon>
        <taxon>Pucciniomycetes</taxon>
        <taxon>Pucciniales</taxon>
        <taxon>Pucciniaceae</taxon>
        <taxon>Puccinia</taxon>
    </lineage>
</organism>
<sequence>MSEDTGGEAQVHTPPNPVEDPTDLPQLTRQSLRLRTPISRPGFIAPLSDSRRGLTSSTIPKPFRKKTAHAPVPERLEEIEQIHSEAESEEEIEISRKKVTKGASKKAPSGLKQQSKRTGKQVNVNLSQDSEENNNQVAPCPKNDKSKDRDGFDHCRRYFYPPGEGPKQKPGDKSYACRWCPNKFKATGQSYYDLKAHRRADAIKSGHSLPPSSAELVSAEAKSNPNSTGTLIAYTTKGRFSNTTLNKLLVIWIIQHSLPWLRLKDFLLRVCFDFSCLNSQLHSRLWAASQAHQLYLEQRTQVLKSIMASESKILLVSDVWTTRGSHKTTDLGSNNFTMAKAVLAKFRAFDATRWDVASNHYQCIFHVIALILGAGLKALKLLGAMVRPEKSDEYFPMLDTIVEVQEEEEVVEETDEIIEIVNNDNDISEDETVDPDDAEEELPEPGWERNEEPDPNNHYYICRRIASLPQKQAEWKLWAAKLGYSGRGVIGGYGIRWNIAYDSRQRAYEGRRVIKQLYLDNKTDQYSGKSASNHFFKSYELTTQEWADVNSLNNVLKAPIINGILRLF</sequence>
<evidence type="ECO:0000313" key="3">
    <source>
        <dbReference type="EnsemblFungi" id="PTTG_28765-t43_1-p1"/>
    </source>
</evidence>
<evidence type="ECO:0000313" key="2">
    <source>
        <dbReference type="EMBL" id="OAV89198.1"/>
    </source>
</evidence>
<dbReference type="EnsemblFungi" id="PTTG_28765-t43_1">
    <property type="protein sequence ID" value="PTTG_28765-t43_1-p1"/>
    <property type="gene ID" value="PTTG_28765"/>
</dbReference>
<dbReference type="VEuPathDB" id="FungiDB:PTTG_28765"/>
<feature type="compositionally biased region" description="Basic and acidic residues" evidence="1">
    <location>
        <begin position="72"/>
        <end position="86"/>
    </location>
</feature>
<feature type="compositionally biased region" description="Polar residues" evidence="1">
    <location>
        <begin position="120"/>
        <end position="137"/>
    </location>
</feature>
<evidence type="ECO:0008006" key="5">
    <source>
        <dbReference type="Google" id="ProtNLM"/>
    </source>
</evidence>
<feature type="region of interest" description="Disordered" evidence="1">
    <location>
        <begin position="425"/>
        <end position="453"/>
    </location>
</feature>
<reference evidence="2" key="1">
    <citation type="submission" date="2009-11" db="EMBL/GenBank/DDBJ databases">
        <authorList>
            <consortium name="The Broad Institute Genome Sequencing Platform"/>
            <person name="Ward D."/>
            <person name="Feldgarden M."/>
            <person name="Earl A."/>
            <person name="Young S.K."/>
            <person name="Zeng Q."/>
            <person name="Koehrsen M."/>
            <person name="Alvarado L."/>
            <person name="Berlin A."/>
            <person name="Bochicchio J."/>
            <person name="Borenstein D."/>
            <person name="Chapman S.B."/>
            <person name="Chen Z."/>
            <person name="Engels R."/>
            <person name="Freedman E."/>
            <person name="Gellesch M."/>
            <person name="Goldberg J."/>
            <person name="Griggs A."/>
            <person name="Gujja S."/>
            <person name="Heilman E."/>
            <person name="Heiman D."/>
            <person name="Hepburn T."/>
            <person name="Howarth C."/>
            <person name="Jen D."/>
            <person name="Larson L."/>
            <person name="Lewis B."/>
            <person name="Mehta T."/>
            <person name="Park D."/>
            <person name="Pearson M."/>
            <person name="Roberts A."/>
            <person name="Saif S."/>
            <person name="Shea T."/>
            <person name="Shenoy N."/>
            <person name="Sisk P."/>
            <person name="Stolte C."/>
            <person name="Sykes S."/>
            <person name="Thomson T."/>
            <person name="Walk T."/>
            <person name="White J."/>
            <person name="Yandava C."/>
            <person name="Izard J."/>
            <person name="Baranova O.V."/>
            <person name="Blanton J.M."/>
            <person name="Tanner A.C."/>
            <person name="Dewhirst F.E."/>
            <person name="Haas B."/>
            <person name="Nusbaum C."/>
            <person name="Birren B."/>
        </authorList>
    </citation>
    <scope>NUCLEOTIDE SEQUENCE [LARGE SCALE GENOMIC DNA]</scope>
    <source>
        <strain evidence="2">1-1 BBBD Race 1</strain>
    </source>
</reference>
<dbReference type="PANTHER" id="PTHR47501">
    <property type="entry name" value="TRANSPOSASE-RELATED"/>
    <property type="match status" value="1"/>
</dbReference>
<protein>
    <recommendedName>
        <fullName evidence="5">BED-type domain-containing protein</fullName>
    </recommendedName>
</protein>
<reference evidence="2" key="2">
    <citation type="submission" date="2016-05" db="EMBL/GenBank/DDBJ databases">
        <title>Comparative analysis highlights variable genome content of wheat rusts and divergence of the mating loci.</title>
        <authorList>
            <person name="Cuomo C.A."/>
            <person name="Bakkeren G."/>
            <person name="Szabo L."/>
            <person name="Khalil H."/>
            <person name="Joly D."/>
            <person name="Goldberg J."/>
            <person name="Young S."/>
            <person name="Zeng Q."/>
            <person name="Fellers J."/>
        </authorList>
    </citation>
    <scope>NUCLEOTIDE SEQUENCE [LARGE SCALE GENOMIC DNA]</scope>
    <source>
        <strain evidence="2">1-1 BBBD Race 1</strain>
    </source>
</reference>
<feature type="region of interest" description="Disordered" evidence="1">
    <location>
        <begin position="1"/>
        <end position="172"/>
    </location>
</feature>
<proteinExistence type="predicted"/>
<accession>A0A180G9M7</accession>
<dbReference type="PANTHER" id="PTHR47501:SF5">
    <property type="entry name" value="HAT C-TERMINAL DIMERISATION DOMAIN-CONTAINING PROTEIN"/>
    <property type="match status" value="1"/>
</dbReference>
<reference evidence="3 4" key="3">
    <citation type="journal article" date="2017" name="G3 (Bethesda)">
        <title>Comparative analysis highlights variable genome content of wheat rusts and divergence of the mating loci.</title>
        <authorList>
            <person name="Cuomo C.A."/>
            <person name="Bakkeren G."/>
            <person name="Khalil H.B."/>
            <person name="Panwar V."/>
            <person name="Joly D."/>
            <person name="Linning R."/>
            <person name="Sakthikumar S."/>
            <person name="Song X."/>
            <person name="Adiconis X."/>
            <person name="Fan L."/>
            <person name="Goldberg J.M."/>
            <person name="Levin J.Z."/>
            <person name="Young S."/>
            <person name="Zeng Q."/>
            <person name="Anikster Y."/>
            <person name="Bruce M."/>
            <person name="Wang M."/>
            <person name="Yin C."/>
            <person name="McCallum B."/>
            <person name="Szabo L.J."/>
            <person name="Hulbert S."/>
            <person name="Chen X."/>
            <person name="Fellers J.P."/>
        </authorList>
    </citation>
    <scope>NUCLEOTIDE SEQUENCE</scope>
    <source>
        <strain evidence="3">isolate 1-1 / race 1 (BBBD)</strain>
        <strain evidence="4">Isolate 1-1 / race 1 (BBBD)</strain>
    </source>
</reference>
<name>A0A180G9M7_PUCT1</name>
<gene>
    <name evidence="2" type="ORF">PTTG_28765</name>
</gene>
<dbReference type="Proteomes" id="UP000005240">
    <property type="component" value="Unassembled WGS sequence"/>
</dbReference>
<dbReference type="EMBL" id="ADAS02000136">
    <property type="protein sequence ID" value="OAV89198.1"/>
    <property type="molecule type" value="Genomic_DNA"/>
</dbReference>
<evidence type="ECO:0000313" key="4">
    <source>
        <dbReference type="Proteomes" id="UP000005240"/>
    </source>
</evidence>
<dbReference type="AlphaFoldDB" id="A0A180G9M7"/>
<evidence type="ECO:0000256" key="1">
    <source>
        <dbReference type="SAM" id="MobiDB-lite"/>
    </source>
</evidence>
<reference evidence="3" key="4">
    <citation type="submission" date="2025-05" db="UniProtKB">
        <authorList>
            <consortium name="EnsemblFungi"/>
        </authorList>
    </citation>
    <scope>IDENTIFICATION</scope>
    <source>
        <strain evidence="3">isolate 1-1 / race 1 (BBBD)</strain>
    </source>
</reference>
<feature type="compositionally biased region" description="Basic and acidic residues" evidence="1">
    <location>
        <begin position="142"/>
        <end position="156"/>
    </location>
</feature>
<dbReference type="STRING" id="630390.A0A180G9M7"/>
<feature type="compositionally biased region" description="Acidic residues" evidence="1">
    <location>
        <begin position="426"/>
        <end position="443"/>
    </location>
</feature>
<keyword evidence="4" id="KW-1185">Reference proteome</keyword>
<dbReference type="OrthoDB" id="2433088at2759"/>